<dbReference type="GeneID" id="64977894"/>
<gene>
    <name evidence="1" type="ORF">APUU_60945A</name>
</gene>
<name>A0A7R8ARA9_9EURO</name>
<dbReference type="EMBL" id="AP024448">
    <property type="protein sequence ID" value="BCS27897.1"/>
    <property type="molecule type" value="Genomic_DNA"/>
</dbReference>
<dbReference type="InterPro" id="IPR053137">
    <property type="entry name" value="NLR-like"/>
</dbReference>
<dbReference type="Proteomes" id="UP000654913">
    <property type="component" value="Chromosome 6"/>
</dbReference>
<dbReference type="RefSeq" id="XP_041560083.1">
    <property type="nucleotide sequence ID" value="XM_041694232.1"/>
</dbReference>
<reference evidence="1" key="2">
    <citation type="submission" date="2021-02" db="EMBL/GenBank/DDBJ databases">
        <title>Aspergillus puulaauensis MK2 genome sequence.</title>
        <authorList>
            <person name="Futagami T."/>
            <person name="Mori K."/>
            <person name="Kadooka C."/>
            <person name="Tanaka T."/>
        </authorList>
    </citation>
    <scope>NUCLEOTIDE SEQUENCE</scope>
    <source>
        <strain evidence="1">MK2</strain>
    </source>
</reference>
<dbReference type="SUPFAM" id="SSF53167">
    <property type="entry name" value="Purine and uridine phosphorylases"/>
    <property type="match status" value="1"/>
</dbReference>
<sequence length="194" mass="21950">MILGYYRDILETAAKFPDPGQENDFLYLATDNLPITRQRRPDAERTRVWYGSIGSGDRLLKSSRDRDELRDRYNMIGLEMEAAGIMNEIPVGNIRGVCDYGDERKNKDWQPYIVVMAAAFAKAVLAEIIPKSAAPSAGVKTGFTDKDNSCLRDLLVADPETVRRRIEATKGGLLDDSFRWVLSNTEFQKWHSNS</sequence>
<dbReference type="Gene3D" id="3.40.50.1580">
    <property type="entry name" value="Nucleoside phosphorylase domain"/>
    <property type="match status" value="1"/>
</dbReference>
<evidence type="ECO:0000313" key="2">
    <source>
        <dbReference type="Proteomes" id="UP000654913"/>
    </source>
</evidence>
<dbReference type="KEGG" id="apuu:APUU_60945A"/>
<dbReference type="PANTHER" id="PTHR46082:SF11">
    <property type="entry name" value="AAA+ ATPASE DOMAIN-CONTAINING PROTEIN-RELATED"/>
    <property type="match status" value="1"/>
</dbReference>
<evidence type="ECO:0008006" key="3">
    <source>
        <dbReference type="Google" id="ProtNLM"/>
    </source>
</evidence>
<dbReference type="AlphaFoldDB" id="A0A7R8ARA9"/>
<accession>A0A7R8ARA9</accession>
<protein>
    <recommendedName>
        <fullName evidence="3">Nucleoside phosphorylase domain-containing protein</fullName>
    </recommendedName>
</protein>
<dbReference type="GO" id="GO:0009116">
    <property type="term" value="P:nucleoside metabolic process"/>
    <property type="evidence" value="ECO:0007669"/>
    <property type="project" value="InterPro"/>
</dbReference>
<organism evidence="1 2">
    <name type="scientific">Aspergillus puulaauensis</name>
    <dbReference type="NCBI Taxonomy" id="1220207"/>
    <lineage>
        <taxon>Eukaryota</taxon>
        <taxon>Fungi</taxon>
        <taxon>Dikarya</taxon>
        <taxon>Ascomycota</taxon>
        <taxon>Pezizomycotina</taxon>
        <taxon>Eurotiomycetes</taxon>
        <taxon>Eurotiomycetidae</taxon>
        <taxon>Eurotiales</taxon>
        <taxon>Aspergillaceae</taxon>
        <taxon>Aspergillus</taxon>
    </lineage>
</organism>
<evidence type="ECO:0000313" key="1">
    <source>
        <dbReference type="EMBL" id="BCS27897.1"/>
    </source>
</evidence>
<dbReference type="PANTHER" id="PTHR46082">
    <property type="entry name" value="ATP/GTP-BINDING PROTEIN-RELATED"/>
    <property type="match status" value="1"/>
</dbReference>
<proteinExistence type="predicted"/>
<keyword evidence="2" id="KW-1185">Reference proteome</keyword>
<dbReference type="GO" id="GO:0003824">
    <property type="term" value="F:catalytic activity"/>
    <property type="evidence" value="ECO:0007669"/>
    <property type="project" value="InterPro"/>
</dbReference>
<dbReference type="InterPro" id="IPR035994">
    <property type="entry name" value="Nucleoside_phosphorylase_sf"/>
</dbReference>
<dbReference type="OrthoDB" id="1658288at2759"/>
<reference evidence="1" key="1">
    <citation type="submission" date="2021-01" db="EMBL/GenBank/DDBJ databases">
        <authorList>
            <consortium name="Aspergillus puulaauensis MK2 genome sequencing consortium"/>
            <person name="Kazuki M."/>
            <person name="Futagami T."/>
        </authorList>
    </citation>
    <scope>NUCLEOTIDE SEQUENCE</scope>
    <source>
        <strain evidence="1">MK2</strain>
    </source>
</reference>